<dbReference type="PANTHER" id="PTHR43537">
    <property type="entry name" value="TRANSCRIPTIONAL REGULATOR, GNTR FAMILY"/>
    <property type="match status" value="1"/>
</dbReference>
<dbReference type="CDD" id="cd07377">
    <property type="entry name" value="WHTH_GntR"/>
    <property type="match status" value="1"/>
</dbReference>
<dbReference type="InterPro" id="IPR000524">
    <property type="entry name" value="Tscrpt_reg_HTH_GntR"/>
</dbReference>
<evidence type="ECO:0000256" key="1">
    <source>
        <dbReference type="ARBA" id="ARBA00023015"/>
    </source>
</evidence>
<dbReference type="InterPro" id="IPR008920">
    <property type="entry name" value="TF_FadR/GntR_C"/>
</dbReference>
<dbReference type="EMBL" id="WQRF01000001">
    <property type="protein sequence ID" value="MVS98816.1"/>
    <property type="molecule type" value="Genomic_DNA"/>
</dbReference>
<dbReference type="SMART" id="SM00345">
    <property type="entry name" value="HTH_GNTR"/>
    <property type="match status" value="1"/>
</dbReference>
<gene>
    <name evidence="5" type="ORF">GO014_07250</name>
</gene>
<protein>
    <submittedName>
        <fullName evidence="5">FCD domain-containing protein</fullName>
    </submittedName>
</protein>
<dbReference type="Proteomes" id="UP000438106">
    <property type="component" value="Unassembled WGS sequence"/>
</dbReference>
<sequence length="217" mass="24368">MRSLTDIRRPPALTEEVHARLFEQLMTHSIAPGSKLSVDALSRSLNVSQTPIREALARLEAQGLVVKVHLVGYRVADRIEPDRLEQIYEFRLLTEPHMAARAAERMSALERTHLLAQCRRMESDHDVHTPQDYARFSRLDEAFHHAIAVASGNTVIKDALSALHLHVHLFRMSQPPTAVSDAIEEHSRIAQAIAAADPQAAETAMRNHILCSRNRFA</sequence>
<reference evidence="5 6" key="1">
    <citation type="submission" date="2019-12" db="EMBL/GenBank/DDBJ databases">
        <title>Devosia maris sp. nov., isolated from the deep seawater.</title>
        <authorList>
            <person name="Liu Y."/>
        </authorList>
    </citation>
    <scope>NUCLEOTIDE SEQUENCE [LARGE SCALE GENOMIC DNA]</scope>
    <source>
        <strain evidence="5 6">L53-10-65</strain>
    </source>
</reference>
<dbReference type="GO" id="GO:0003700">
    <property type="term" value="F:DNA-binding transcription factor activity"/>
    <property type="evidence" value="ECO:0007669"/>
    <property type="project" value="InterPro"/>
</dbReference>
<dbReference type="GO" id="GO:0003677">
    <property type="term" value="F:DNA binding"/>
    <property type="evidence" value="ECO:0007669"/>
    <property type="project" value="UniProtKB-KW"/>
</dbReference>
<dbReference type="RefSeq" id="WP_157289666.1">
    <property type="nucleotide sequence ID" value="NZ_WQRF01000001.1"/>
</dbReference>
<dbReference type="PANTHER" id="PTHR43537:SF24">
    <property type="entry name" value="GLUCONATE OPERON TRANSCRIPTIONAL REPRESSOR"/>
    <property type="match status" value="1"/>
</dbReference>
<feature type="domain" description="HTH gntR-type" evidence="4">
    <location>
        <begin position="11"/>
        <end position="78"/>
    </location>
</feature>
<dbReference type="Gene3D" id="1.10.10.10">
    <property type="entry name" value="Winged helix-like DNA-binding domain superfamily/Winged helix DNA-binding domain"/>
    <property type="match status" value="1"/>
</dbReference>
<name>A0A7X3FQC3_9HYPH</name>
<keyword evidence="6" id="KW-1185">Reference proteome</keyword>
<comment type="caution">
    <text evidence="5">The sequence shown here is derived from an EMBL/GenBank/DDBJ whole genome shotgun (WGS) entry which is preliminary data.</text>
</comment>
<keyword evidence="2" id="KW-0238">DNA-binding</keyword>
<dbReference type="Gene3D" id="1.20.120.530">
    <property type="entry name" value="GntR ligand-binding domain-like"/>
    <property type="match status" value="1"/>
</dbReference>
<dbReference type="InterPro" id="IPR036390">
    <property type="entry name" value="WH_DNA-bd_sf"/>
</dbReference>
<keyword evidence="1" id="KW-0805">Transcription regulation</keyword>
<dbReference type="SUPFAM" id="SSF46785">
    <property type="entry name" value="Winged helix' DNA-binding domain"/>
    <property type="match status" value="1"/>
</dbReference>
<evidence type="ECO:0000313" key="6">
    <source>
        <dbReference type="Proteomes" id="UP000438106"/>
    </source>
</evidence>
<dbReference type="SUPFAM" id="SSF48008">
    <property type="entry name" value="GntR ligand-binding domain-like"/>
    <property type="match status" value="1"/>
</dbReference>
<dbReference type="PROSITE" id="PS50949">
    <property type="entry name" value="HTH_GNTR"/>
    <property type="match status" value="1"/>
</dbReference>
<proteinExistence type="predicted"/>
<keyword evidence="3" id="KW-0804">Transcription</keyword>
<evidence type="ECO:0000259" key="4">
    <source>
        <dbReference type="PROSITE" id="PS50949"/>
    </source>
</evidence>
<organism evidence="5 6">
    <name type="scientific">Devosia marina</name>
    <dbReference type="NCBI Taxonomy" id="2683198"/>
    <lineage>
        <taxon>Bacteria</taxon>
        <taxon>Pseudomonadati</taxon>
        <taxon>Pseudomonadota</taxon>
        <taxon>Alphaproteobacteria</taxon>
        <taxon>Hyphomicrobiales</taxon>
        <taxon>Devosiaceae</taxon>
        <taxon>Devosia</taxon>
    </lineage>
</organism>
<dbReference type="InterPro" id="IPR036388">
    <property type="entry name" value="WH-like_DNA-bd_sf"/>
</dbReference>
<evidence type="ECO:0000256" key="2">
    <source>
        <dbReference type="ARBA" id="ARBA00023125"/>
    </source>
</evidence>
<evidence type="ECO:0000256" key="3">
    <source>
        <dbReference type="ARBA" id="ARBA00023163"/>
    </source>
</evidence>
<dbReference type="Pfam" id="PF00392">
    <property type="entry name" value="GntR"/>
    <property type="match status" value="1"/>
</dbReference>
<dbReference type="SMART" id="SM00895">
    <property type="entry name" value="FCD"/>
    <property type="match status" value="1"/>
</dbReference>
<accession>A0A7X3FQC3</accession>
<dbReference type="AlphaFoldDB" id="A0A7X3FQC3"/>
<dbReference type="InterPro" id="IPR011711">
    <property type="entry name" value="GntR_C"/>
</dbReference>
<evidence type="ECO:0000313" key="5">
    <source>
        <dbReference type="EMBL" id="MVS98816.1"/>
    </source>
</evidence>
<dbReference type="Pfam" id="PF07729">
    <property type="entry name" value="FCD"/>
    <property type="match status" value="1"/>
</dbReference>